<evidence type="ECO:0000313" key="2">
    <source>
        <dbReference type="EMBL" id="EKX37326.1"/>
    </source>
</evidence>
<feature type="compositionally biased region" description="Basic and acidic residues" evidence="1">
    <location>
        <begin position="183"/>
        <end position="197"/>
    </location>
</feature>
<keyword evidence="4" id="KW-1185">Reference proteome</keyword>
<name>L1IM62_GUITC</name>
<feature type="compositionally biased region" description="Basic residues" evidence="1">
    <location>
        <begin position="202"/>
        <end position="215"/>
    </location>
</feature>
<dbReference type="RefSeq" id="XP_005824306.1">
    <property type="nucleotide sequence ID" value="XM_005824249.1"/>
</dbReference>
<organism evidence="2">
    <name type="scientific">Guillardia theta (strain CCMP2712)</name>
    <name type="common">Cryptophyte</name>
    <dbReference type="NCBI Taxonomy" id="905079"/>
    <lineage>
        <taxon>Eukaryota</taxon>
        <taxon>Cryptophyceae</taxon>
        <taxon>Pyrenomonadales</taxon>
        <taxon>Geminigeraceae</taxon>
        <taxon>Guillardia</taxon>
    </lineage>
</organism>
<reference evidence="2 4" key="1">
    <citation type="journal article" date="2012" name="Nature">
        <title>Algal genomes reveal evolutionary mosaicism and the fate of nucleomorphs.</title>
        <authorList>
            <consortium name="DOE Joint Genome Institute"/>
            <person name="Curtis B.A."/>
            <person name="Tanifuji G."/>
            <person name="Burki F."/>
            <person name="Gruber A."/>
            <person name="Irimia M."/>
            <person name="Maruyama S."/>
            <person name="Arias M.C."/>
            <person name="Ball S.G."/>
            <person name="Gile G.H."/>
            <person name="Hirakawa Y."/>
            <person name="Hopkins J.F."/>
            <person name="Kuo A."/>
            <person name="Rensing S.A."/>
            <person name="Schmutz J."/>
            <person name="Symeonidi A."/>
            <person name="Elias M."/>
            <person name="Eveleigh R.J."/>
            <person name="Herman E.K."/>
            <person name="Klute M.J."/>
            <person name="Nakayama T."/>
            <person name="Obornik M."/>
            <person name="Reyes-Prieto A."/>
            <person name="Armbrust E.V."/>
            <person name="Aves S.J."/>
            <person name="Beiko R.G."/>
            <person name="Coutinho P."/>
            <person name="Dacks J.B."/>
            <person name="Durnford D.G."/>
            <person name="Fast N.M."/>
            <person name="Green B.R."/>
            <person name="Grisdale C.J."/>
            <person name="Hempel F."/>
            <person name="Henrissat B."/>
            <person name="Hoppner M.P."/>
            <person name="Ishida K."/>
            <person name="Kim E."/>
            <person name="Koreny L."/>
            <person name="Kroth P.G."/>
            <person name="Liu Y."/>
            <person name="Malik S.B."/>
            <person name="Maier U.G."/>
            <person name="McRose D."/>
            <person name="Mock T."/>
            <person name="Neilson J.A."/>
            <person name="Onodera N.T."/>
            <person name="Poole A.M."/>
            <person name="Pritham E.J."/>
            <person name="Richards T.A."/>
            <person name="Rocap G."/>
            <person name="Roy S.W."/>
            <person name="Sarai C."/>
            <person name="Schaack S."/>
            <person name="Shirato S."/>
            <person name="Slamovits C.H."/>
            <person name="Spencer D.F."/>
            <person name="Suzuki S."/>
            <person name="Worden A.Z."/>
            <person name="Zauner S."/>
            <person name="Barry K."/>
            <person name="Bell C."/>
            <person name="Bharti A.K."/>
            <person name="Crow J.A."/>
            <person name="Grimwood J."/>
            <person name="Kramer R."/>
            <person name="Lindquist E."/>
            <person name="Lucas S."/>
            <person name="Salamov A."/>
            <person name="McFadden G.I."/>
            <person name="Lane C.E."/>
            <person name="Keeling P.J."/>
            <person name="Gray M.W."/>
            <person name="Grigoriev I.V."/>
            <person name="Archibald J.M."/>
        </authorList>
    </citation>
    <scope>NUCLEOTIDE SEQUENCE</scope>
    <source>
        <strain evidence="2 4">CCMP2712</strain>
    </source>
</reference>
<dbReference type="GeneID" id="17294144"/>
<feature type="compositionally biased region" description="Low complexity" evidence="1">
    <location>
        <begin position="47"/>
        <end position="56"/>
    </location>
</feature>
<dbReference type="PaxDb" id="55529-EKX37326"/>
<protein>
    <submittedName>
        <fullName evidence="2 3">Uncharacterized protein</fullName>
    </submittedName>
</protein>
<proteinExistence type="predicted"/>
<dbReference type="AlphaFoldDB" id="L1IM62"/>
<feature type="compositionally biased region" description="Polar residues" evidence="1">
    <location>
        <begin position="37"/>
        <end position="46"/>
    </location>
</feature>
<feature type="region of interest" description="Disordered" evidence="1">
    <location>
        <begin position="183"/>
        <end position="282"/>
    </location>
</feature>
<gene>
    <name evidence="2" type="ORF">GUITHDRAFT_116437</name>
</gene>
<evidence type="ECO:0000256" key="1">
    <source>
        <dbReference type="SAM" id="MobiDB-lite"/>
    </source>
</evidence>
<reference evidence="3" key="3">
    <citation type="submission" date="2015-06" db="UniProtKB">
        <authorList>
            <consortium name="EnsemblProtists"/>
        </authorList>
    </citation>
    <scope>IDENTIFICATION</scope>
</reference>
<feature type="region of interest" description="Disordered" evidence="1">
    <location>
        <begin position="36"/>
        <end position="58"/>
    </location>
</feature>
<reference evidence="4" key="2">
    <citation type="submission" date="2012-11" db="EMBL/GenBank/DDBJ databases">
        <authorList>
            <person name="Kuo A."/>
            <person name="Curtis B.A."/>
            <person name="Tanifuji G."/>
            <person name="Burki F."/>
            <person name="Gruber A."/>
            <person name="Irimia M."/>
            <person name="Maruyama S."/>
            <person name="Arias M.C."/>
            <person name="Ball S.G."/>
            <person name="Gile G.H."/>
            <person name="Hirakawa Y."/>
            <person name="Hopkins J.F."/>
            <person name="Rensing S.A."/>
            <person name="Schmutz J."/>
            <person name="Symeonidi A."/>
            <person name="Elias M."/>
            <person name="Eveleigh R.J."/>
            <person name="Herman E.K."/>
            <person name="Klute M.J."/>
            <person name="Nakayama T."/>
            <person name="Obornik M."/>
            <person name="Reyes-Prieto A."/>
            <person name="Armbrust E.V."/>
            <person name="Aves S.J."/>
            <person name="Beiko R.G."/>
            <person name="Coutinho P."/>
            <person name="Dacks J.B."/>
            <person name="Durnford D.G."/>
            <person name="Fast N.M."/>
            <person name="Green B.R."/>
            <person name="Grisdale C."/>
            <person name="Hempe F."/>
            <person name="Henrissat B."/>
            <person name="Hoppner M.P."/>
            <person name="Ishida K.-I."/>
            <person name="Kim E."/>
            <person name="Koreny L."/>
            <person name="Kroth P.G."/>
            <person name="Liu Y."/>
            <person name="Malik S.-B."/>
            <person name="Maier U.G."/>
            <person name="McRose D."/>
            <person name="Mock T."/>
            <person name="Neilson J.A."/>
            <person name="Onodera N.T."/>
            <person name="Poole A.M."/>
            <person name="Pritham E.J."/>
            <person name="Richards T.A."/>
            <person name="Rocap G."/>
            <person name="Roy S.W."/>
            <person name="Sarai C."/>
            <person name="Schaack S."/>
            <person name="Shirato S."/>
            <person name="Slamovits C.H."/>
            <person name="Spencer D.F."/>
            <person name="Suzuki S."/>
            <person name="Worden A.Z."/>
            <person name="Zauner S."/>
            <person name="Barry K."/>
            <person name="Bell C."/>
            <person name="Bharti A.K."/>
            <person name="Crow J.A."/>
            <person name="Grimwood J."/>
            <person name="Kramer R."/>
            <person name="Lindquist E."/>
            <person name="Lucas S."/>
            <person name="Salamov A."/>
            <person name="McFadden G.I."/>
            <person name="Lane C.E."/>
            <person name="Keeling P.J."/>
            <person name="Gray M.W."/>
            <person name="Grigoriev I.V."/>
            <person name="Archibald J.M."/>
        </authorList>
    </citation>
    <scope>NUCLEOTIDE SEQUENCE</scope>
    <source>
        <strain evidence="4">CCMP2712</strain>
    </source>
</reference>
<evidence type="ECO:0000313" key="4">
    <source>
        <dbReference type="Proteomes" id="UP000011087"/>
    </source>
</evidence>
<evidence type="ECO:0000313" key="3">
    <source>
        <dbReference type="EnsemblProtists" id="EKX37326"/>
    </source>
</evidence>
<sequence length="392" mass="42953">MTQKFSGISSVDKLSARGRDALDAIREAAERIAAEHYTSTASNRSTSPCASSPCSAGDEVQEDLTVLRRHERPSTASMIYPKVRLSSTGNIEIFSDKKVGLEKRDPKRQTSNKEDAFKLRRNPPKLAIDSIIQNSLSPEGFARIDSDLKLGRSSFCIKGQDDSSTPVPVKVYNWINSELDYLDQRHSESRRPSDTTDTKSSSKNKGKTKFVKRRGNSSPLIQWIESRKTRPDPEASTPSSARHAQSCKRIKGSPLEEAAKRSPNTGNDGSLSARCIGGGQAADRSPRFSLSLQLLDAQATRNLKTLLSMRLSSTQNGRHLSLRSQHTGDQQGRRDGSITARRSGSEGGVGATMVDLPQCFSHWCSEATKGPRQFTAFLHKAPLAPLLRSDLG</sequence>
<accession>L1IM62</accession>
<dbReference type="EnsemblProtists" id="EKX37326">
    <property type="protein sequence ID" value="EKX37326"/>
    <property type="gene ID" value="GUITHDRAFT_116437"/>
</dbReference>
<feature type="compositionally biased region" description="Polar residues" evidence="1">
    <location>
        <begin position="314"/>
        <end position="330"/>
    </location>
</feature>
<dbReference type="Proteomes" id="UP000011087">
    <property type="component" value="Unassembled WGS sequence"/>
</dbReference>
<feature type="region of interest" description="Disordered" evidence="1">
    <location>
        <begin position="314"/>
        <end position="349"/>
    </location>
</feature>
<dbReference type="HOGENOM" id="CLU_704856_0_0_1"/>
<dbReference type="EMBL" id="JH993060">
    <property type="protein sequence ID" value="EKX37326.1"/>
    <property type="molecule type" value="Genomic_DNA"/>
</dbReference>
<dbReference type="KEGG" id="gtt:GUITHDRAFT_116437"/>